<dbReference type="InterPro" id="IPR004027">
    <property type="entry name" value="SEC_C_motif"/>
</dbReference>
<dbReference type="SUPFAM" id="SSF103642">
    <property type="entry name" value="Sec-C motif"/>
    <property type="match status" value="1"/>
</dbReference>
<dbReference type="EMBL" id="BAABLX010000007">
    <property type="protein sequence ID" value="GAA4935013.1"/>
    <property type="molecule type" value="Genomic_DNA"/>
</dbReference>
<protein>
    <submittedName>
        <fullName evidence="2">YchJ family protein</fullName>
    </submittedName>
</protein>
<dbReference type="InterPro" id="IPR032710">
    <property type="entry name" value="NTF2-like_dom_sf"/>
</dbReference>
<dbReference type="InterPro" id="IPR048469">
    <property type="entry name" value="YchJ-like_M"/>
</dbReference>
<dbReference type="NCBIfam" id="NF002486">
    <property type="entry name" value="PRK01752.1"/>
    <property type="match status" value="1"/>
</dbReference>
<dbReference type="Gene3D" id="3.10.450.50">
    <property type="match status" value="1"/>
</dbReference>
<keyword evidence="3" id="KW-1185">Reference proteome</keyword>
<name>A0AAV3TZ35_9ALTE</name>
<organism evidence="2 3">
    <name type="scientific">Halioxenophilus aromaticivorans</name>
    <dbReference type="NCBI Taxonomy" id="1306992"/>
    <lineage>
        <taxon>Bacteria</taxon>
        <taxon>Pseudomonadati</taxon>
        <taxon>Pseudomonadota</taxon>
        <taxon>Gammaproteobacteria</taxon>
        <taxon>Alteromonadales</taxon>
        <taxon>Alteromonadaceae</taxon>
        <taxon>Halioxenophilus</taxon>
    </lineage>
</organism>
<gene>
    <name evidence="2" type="ORF">GCM10025791_10250</name>
</gene>
<dbReference type="AlphaFoldDB" id="A0AAV3TZ35"/>
<dbReference type="PANTHER" id="PTHR33747">
    <property type="entry name" value="UPF0225 PROTEIN SCO1677"/>
    <property type="match status" value="1"/>
</dbReference>
<accession>A0AAV3TZ35</accession>
<sequence>MPNPSPSQACPCGTDKTYAQCCQLYHASSTDATPDSAEQLMRSRFCAFAKAQWHYLYRTGPTDEPAETTQHALADWSSDKTWLSLRILNRQAGGPEDKEGMVEFVAFYRDHKGLQQHHERSDFTRNQKGQWQFVDGVDLPAIPLGRNEPCPCGSAKKYKRCCSV</sequence>
<evidence type="ECO:0000313" key="3">
    <source>
        <dbReference type="Proteomes" id="UP001409585"/>
    </source>
</evidence>
<reference evidence="3" key="1">
    <citation type="journal article" date="2019" name="Int. J. Syst. Evol. Microbiol.">
        <title>The Global Catalogue of Microorganisms (GCM) 10K type strain sequencing project: providing services to taxonomists for standard genome sequencing and annotation.</title>
        <authorList>
            <consortium name="The Broad Institute Genomics Platform"/>
            <consortium name="The Broad Institute Genome Sequencing Center for Infectious Disease"/>
            <person name="Wu L."/>
            <person name="Ma J."/>
        </authorList>
    </citation>
    <scope>NUCLEOTIDE SEQUENCE [LARGE SCALE GENOMIC DNA]</scope>
    <source>
        <strain evidence="3">JCM 19134</strain>
    </source>
</reference>
<dbReference type="Pfam" id="PF02810">
    <property type="entry name" value="SEC-C"/>
    <property type="match status" value="2"/>
</dbReference>
<feature type="domain" description="YchJ-like middle NTF2-like" evidence="1">
    <location>
        <begin position="36"/>
        <end position="136"/>
    </location>
</feature>
<dbReference type="Pfam" id="PF17775">
    <property type="entry name" value="YchJ_M-like"/>
    <property type="match status" value="1"/>
</dbReference>
<dbReference type="SUPFAM" id="SSF54427">
    <property type="entry name" value="NTF2-like"/>
    <property type="match status" value="1"/>
</dbReference>
<dbReference type="Proteomes" id="UP001409585">
    <property type="component" value="Unassembled WGS sequence"/>
</dbReference>
<proteinExistence type="predicted"/>
<comment type="caution">
    <text evidence="2">The sequence shown here is derived from an EMBL/GenBank/DDBJ whole genome shotgun (WGS) entry which is preliminary data.</text>
</comment>
<dbReference type="RefSeq" id="WP_345418079.1">
    <property type="nucleotide sequence ID" value="NZ_AP031496.1"/>
</dbReference>
<evidence type="ECO:0000259" key="1">
    <source>
        <dbReference type="Pfam" id="PF17775"/>
    </source>
</evidence>
<evidence type="ECO:0000313" key="2">
    <source>
        <dbReference type="EMBL" id="GAA4935013.1"/>
    </source>
</evidence>
<dbReference type="PANTHER" id="PTHR33747:SF1">
    <property type="entry name" value="ADENYLATE CYCLASE-ASSOCIATED CAP C-TERMINAL DOMAIN-CONTAINING PROTEIN"/>
    <property type="match status" value="1"/>
</dbReference>